<keyword evidence="3" id="KW-1185">Reference proteome</keyword>
<keyword evidence="1" id="KW-1133">Transmembrane helix</keyword>
<reference evidence="2" key="2">
    <citation type="submission" date="2022-01" db="EMBL/GenBank/DDBJ databases">
        <authorList>
            <person name="Hirooka S."/>
            <person name="Miyagishima S.Y."/>
        </authorList>
    </citation>
    <scope>NUCLEOTIDE SEQUENCE</scope>
    <source>
        <strain evidence="2">NBRC 102759</strain>
    </source>
</reference>
<dbReference type="EMBL" id="BQMJ01000010">
    <property type="protein sequence ID" value="GJQ09721.1"/>
    <property type="molecule type" value="Genomic_DNA"/>
</dbReference>
<evidence type="ECO:0000313" key="2">
    <source>
        <dbReference type="EMBL" id="GJQ09721.1"/>
    </source>
</evidence>
<sequence>MIAFLAGQPQWYLMCMKQQEHEHTSSWPQISRKQRLYSMPFQTSTRGQRQCYLRVHCQSSSSFDSQSISLVWLQRARNLAILLLVGSLFPSPVESMTSAGAFPYANLSSMDTYANHRSSLETTSWLRSFGLDNPTLQDRDQELVRAIDSECSTKKVITGEMSQLRNSREIFPWSAWFKVEDHESVNNNETVKSEKRGRYIFVIVTLLVIACVVPMIQYYSYTRDK</sequence>
<dbReference type="OrthoDB" id="5645at2759"/>
<keyword evidence="1" id="KW-0472">Membrane</keyword>
<accession>A0A9C7PTS3</accession>
<dbReference type="Proteomes" id="UP001061958">
    <property type="component" value="Unassembled WGS sequence"/>
</dbReference>
<feature type="transmembrane region" description="Helical" evidence="1">
    <location>
        <begin position="199"/>
        <end position="219"/>
    </location>
</feature>
<gene>
    <name evidence="2" type="ORF">GpartN1_g1512.t1</name>
</gene>
<evidence type="ECO:0000313" key="3">
    <source>
        <dbReference type="Proteomes" id="UP001061958"/>
    </source>
</evidence>
<reference evidence="2" key="1">
    <citation type="journal article" date="2022" name="Proc. Natl. Acad. Sci. U.S.A.">
        <title>Life cycle and functional genomics of the unicellular red alga Galdieria for elucidating algal and plant evolution and industrial use.</title>
        <authorList>
            <person name="Hirooka S."/>
            <person name="Itabashi T."/>
            <person name="Ichinose T.M."/>
            <person name="Onuma R."/>
            <person name="Fujiwara T."/>
            <person name="Yamashita S."/>
            <person name="Jong L.W."/>
            <person name="Tomita R."/>
            <person name="Iwane A.H."/>
            <person name="Miyagishima S.Y."/>
        </authorList>
    </citation>
    <scope>NUCLEOTIDE SEQUENCE</scope>
    <source>
        <strain evidence="2">NBRC 102759</strain>
    </source>
</reference>
<comment type="caution">
    <text evidence="2">The sequence shown here is derived from an EMBL/GenBank/DDBJ whole genome shotgun (WGS) entry which is preliminary data.</text>
</comment>
<protein>
    <submittedName>
        <fullName evidence="2">Uncharacterized protein</fullName>
    </submittedName>
</protein>
<keyword evidence="1" id="KW-0812">Transmembrane</keyword>
<evidence type="ECO:0000256" key="1">
    <source>
        <dbReference type="SAM" id="Phobius"/>
    </source>
</evidence>
<dbReference type="AlphaFoldDB" id="A0A9C7PTS3"/>
<name>A0A9C7PTS3_9RHOD</name>
<proteinExistence type="predicted"/>
<organism evidence="2 3">
    <name type="scientific">Galdieria partita</name>
    <dbReference type="NCBI Taxonomy" id="83374"/>
    <lineage>
        <taxon>Eukaryota</taxon>
        <taxon>Rhodophyta</taxon>
        <taxon>Bangiophyceae</taxon>
        <taxon>Galdieriales</taxon>
        <taxon>Galdieriaceae</taxon>
        <taxon>Galdieria</taxon>
    </lineage>
</organism>